<sequence>MPVGGKLHLKGDKPLKGVKKKRKQKKGVAVVPAEEGEKEGQKSKKPAVDPASVSATGHTYEQEFPSEVEKGREGKTRNTPWGSSYRAPPQILHGYRVEVKGDNAQERLDLRCAKKADKFCK</sequence>
<evidence type="ECO:0000313" key="2">
    <source>
        <dbReference type="EMBL" id="CAD7696492.1"/>
    </source>
</evidence>
<comment type="caution">
    <text evidence="2">The sequence shown here is derived from an EMBL/GenBank/DDBJ whole genome shotgun (WGS) entry which is preliminary data.</text>
</comment>
<dbReference type="AlphaFoldDB" id="A0A8S1IN32"/>
<protein>
    <submittedName>
        <fullName evidence="2">Uncharacterized protein</fullName>
    </submittedName>
</protein>
<dbReference type="EMBL" id="CAJHUC010000486">
    <property type="protein sequence ID" value="CAD7696492.1"/>
    <property type="molecule type" value="Genomic_DNA"/>
</dbReference>
<evidence type="ECO:0000313" key="3">
    <source>
        <dbReference type="Proteomes" id="UP000708148"/>
    </source>
</evidence>
<evidence type="ECO:0000256" key="1">
    <source>
        <dbReference type="SAM" id="MobiDB-lite"/>
    </source>
</evidence>
<name>A0A8S1IN32_9CHLO</name>
<proteinExistence type="predicted"/>
<gene>
    <name evidence="2" type="ORF">OSTQU699_LOCUS1853</name>
</gene>
<feature type="region of interest" description="Disordered" evidence="1">
    <location>
        <begin position="1"/>
        <end position="88"/>
    </location>
</feature>
<accession>A0A8S1IN32</accession>
<keyword evidence="3" id="KW-1185">Reference proteome</keyword>
<dbReference type="Proteomes" id="UP000708148">
    <property type="component" value="Unassembled WGS sequence"/>
</dbReference>
<feature type="compositionally biased region" description="Basic and acidic residues" evidence="1">
    <location>
        <begin position="67"/>
        <end position="76"/>
    </location>
</feature>
<dbReference type="OrthoDB" id="566675at2759"/>
<reference evidence="2" key="1">
    <citation type="submission" date="2020-12" db="EMBL/GenBank/DDBJ databases">
        <authorList>
            <person name="Iha C."/>
        </authorList>
    </citation>
    <scope>NUCLEOTIDE SEQUENCE</scope>
</reference>
<feature type="compositionally biased region" description="Basic residues" evidence="1">
    <location>
        <begin position="16"/>
        <end position="26"/>
    </location>
</feature>
<organism evidence="2 3">
    <name type="scientific">Ostreobium quekettii</name>
    <dbReference type="NCBI Taxonomy" id="121088"/>
    <lineage>
        <taxon>Eukaryota</taxon>
        <taxon>Viridiplantae</taxon>
        <taxon>Chlorophyta</taxon>
        <taxon>core chlorophytes</taxon>
        <taxon>Ulvophyceae</taxon>
        <taxon>TCBD clade</taxon>
        <taxon>Bryopsidales</taxon>
        <taxon>Ostreobineae</taxon>
        <taxon>Ostreobiaceae</taxon>
        <taxon>Ostreobium</taxon>
    </lineage>
</organism>